<evidence type="ECO:0000256" key="4">
    <source>
        <dbReference type="ARBA" id="ARBA00023098"/>
    </source>
</evidence>
<evidence type="ECO:0000256" key="2">
    <source>
        <dbReference type="ARBA" id="ARBA00022737"/>
    </source>
</evidence>
<evidence type="ECO:0000259" key="5">
    <source>
        <dbReference type="PROSITE" id="PS50035"/>
    </source>
</evidence>
<evidence type="ECO:0000313" key="7">
    <source>
        <dbReference type="Proteomes" id="UP000293154"/>
    </source>
</evidence>
<protein>
    <recommendedName>
        <fullName evidence="5">PLD phosphodiesterase domain-containing protein</fullName>
    </recommendedName>
</protein>
<feature type="domain" description="PLD phosphodiesterase" evidence="5">
    <location>
        <begin position="592"/>
        <end position="619"/>
    </location>
</feature>
<keyword evidence="7" id="KW-1185">Reference proteome</keyword>
<dbReference type="GO" id="GO:0009395">
    <property type="term" value="P:phospholipid catabolic process"/>
    <property type="evidence" value="ECO:0007669"/>
    <property type="project" value="TreeGrafter"/>
</dbReference>
<dbReference type="OrthoDB" id="8828485at2"/>
<dbReference type="EMBL" id="CP034752">
    <property type="protein sequence ID" value="QBH96233.1"/>
    <property type="molecule type" value="Genomic_DNA"/>
</dbReference>
<dbReference type="Pfam" id="PF00614">
    <property type="entry name" value="PLDc"/>
    <property type="match status" value="2"/>
</dbReference>
<dbReference type="GO" id="GO:0004630">
    <property type="term" value="F:phospholipase D activity"/>
    <property type="evidence" value="ECO:0007669"/>
    <property type="project" value="UniProtKB-EC"/>
</dbReference>
<gene>
    <name evidence="6" type="ORF">EKN56_07355</name>
</gene>
<dbReference type="InterPro" id="IPR001736">
    <property type="entry name" value="PLipase_D/transphosphatidylase"/>
</dbReference>
<evidence type="ECO:0000313" key="6">
    <source>
        <dbReference type="EMBL" id="QBH96233.1"/>
    </source>
</evidence>
<feature type="domain" description="PLD phosphodiesterase" evidence="5">
    <location>
        <begin position="159"/>
        <end position="186"/>
    </location>
</feature>
<organism evidence="6 7">
    <name type="scientific">Limnobaculum zhutongyuii</name>
    <dbReference type="NCBI Taxonomy" id="2498113"/>
    <lineage>
        <taxon>Bacteria</taxon>
        <taxon>Pseudomonadati</taxon>
        <taxon>Pseudomonadota</taxon>
        <taxon>Gammaproteobacteria</taxon>
        <taxon>Enterobacterales</taxon>
        <taxon>Budviciaceae</taxon>
        <taxon>Limnobaculum</taxon>
    </lineage>
</organism>
<dbReference type="Proteomes" id="UP000293154">
    <property type="component" value="Chromosome"/>
</dbReference>
<evidence type="ECO:0000256" key="1">
    <source>
        <dbReference type="ARBA" id="ARBA00000798"/>
    </source>
</evidence>
<sequence>MSGFSTEKTKIIMKDNGNSLRTSQNAQVHGYASNQFAPNRKGNKVESLVTGKAYFTRLVQDIRLAEKEILLADWQLNWDVQLLPEDTKESGLRLYDLLKEQVLAKPELVIKILIWEGSPKGLYTYSDDSLNVLESINTQIGRKPIQIQLSPTQSDDTPMYFSHHQKFVVIDKKIAYIGGMDLAYGRYDDERYDLNPVINPELKEEGILGRQALNRYNPCVAPVGQIDSNKLVDPDLLTGSYDSQFNAKTEIEKINKGYWQGTKAAGVVPYYSISGTVLDEKKQPRMPWQDIQARMEGPSVLDVVCNFALRWNTLAKKNPKKWDYYILPTLEEYEEPIIVGNDQVQVLRSAGSAMCVAEDAGKAKGIITGAKIDNIDKNAKYQDEIYQAMMKLIKNSKDYIYIESQYFLSDYGETSDVADSLSVPANAAKSTVGFKEGVSGLASWWNSDIHDNKGIHNKIVDALSERIHRHILSEFSNAPTKGFHLYLVLPVYPEGNLADGSLMNTIFHTMQTLVGGEKSLLKRIRYSIRVKEVLEEARAEGAELNVKAVEESVKKDLKGLLFTEDDYQKCKKYITVLNLRNWRKIEGNAVTEQIYIHSKIMIVDDLFAIIGSANVNDRSLLGTRDSELALLVVGEPDGEGHRRFARDFREQLWRKMLGVAKNSEPGRGITEAEFQELFEMPMTYQTGNKIQKIAETNSKIYERIFRHVPRNYYKKIAGDVGYVKDNPNIVQFYSSIYPTLDPTDKKKSINKFSLPFYEEFWLDGDNENNSGKYKISGQELEKIRGYIISMPVFWSYGESNDLKYSLDVITQNDNKENSMDMGEGKIETIIVNNNINHPEEDAFS</sequence>
<keyword evidence="3" id="KW-0378">Hydrolase</keyword>
<dbReference type="SUPFAM" id="SSF56024">
    <property type="entry name" value="Phospholipase D/nuclease"/>
    <property type="match status" value="2"/>
</dbReference>
<comment type="catalytic activity">
    <reaction evidence="1">
        <text>a 1,2-diacyl-sn-glycero-3-phosphocholine + H2O = a 1,2-diacyl-sn-glycero-3-phosphate + choline + H(+)</text>
        <dbReference type="Rhea" id="RHEA:14445"/>
        <dbReference type="ChEBI" id="CHEBI:15354"/>
        <dbReference type="ChEBI" id="CHEBI:15377"/>
        <dbReference type="ChEBI" id="CHEBI:15378"/>
        <dbReference type="ChEBI" id="CHEBI:57643"/>
        <dbReference type="ChEBI" id="CHEBI:58608"/>
        <dbReference type="EC" id="3.1.4.4"/>
    </reaction>
</comment>
<dbReference type="InterPro" id="IPR015679">
    <property type="entry name" value="PLipase_D_fam"/>
</dbReference>
<evidence type="ECO:0000256" key="3">
    <source>
        <dbReference type="ARBA" id="ARBA00022801"/>
    </source>
</evidence>
<dbReference type="CDD" id="cd09104">
    <property type="entry name" value="PLDc_vPLD1_2_like_1"/>
    <property type="match status" value="1"/>
</dbReference>
<reference evidence="6 7" key="1">
    <citation type="submission" date="2019-03" db="EMBL/GenBank/DDBJ databases">
        <title>Pragia sp. nov. isolated from the gut tract of Carduelis flavirostris.</title>
        <authorList>
            <person name="Ge Y."/>
        </authorList>
    </citation>
    <scope>NUCLEOTIDE SEQUENCE [LARGE SCALE GENOMIC DNA]</scope>
    <source>
        <strain evidence="6 7">CF-458</strain>
    </source>
</reference>
<dbReference type="KEGG" id="prag:EKN56_07355"/>
<dbReference type="SMART" id="SM00155">
    <property type="entry name" value="PLDc"/>
    <property type="match status" value="2"/>
</dbReference>
<accession>A0A411WJ65</accession>
<proteinExistence type="predicted"/>
<dbReference type="PANTHER" id="PTHR18896:SF76">
    <property type="entry name" value="PHOSPHOLIPASE"/>
    <property type="match status" value="1"/>
</dbReference>
<dbReference type="PANTHER" id="PTHR18896">
    <property type="entry name" value="PHOSPHOLIPASE D"/>
    <property type="match status" value="1"/>
</dbReference>
<dbReference type="Gene3D" id="3.30.870.10">
    <property type="entry name" value="Endonuclease Chain A"/>
    <property type="match status" value="2"/>
</dbReference>
<name>A0A411WJ65_9GAMM</name>
<dbReference type="AlphaFoldDB" id="A0A411WJ65"/>
<dbReference type="PROSITE" id="PS50035">
    <property type="entry name" value="PLD"/>
    <property type="match status" value="2"/>
</dbReference>
<keyword evidence="4" id="KW-0443">Lipid metabolism</keyword>
<keyword evidence="2" id="KW-0677">Repeat</keyword>